<comment type="caution">
    <text evidence="10">The sequence shown here is derived from an EMBL/GenBank/DDBJ whole genome shotgun (WGS) entry which is preliminary data.</text>
</comment>
<feature type="transmembrane region" description="Helical" evidence="9">
    <location>
        <begin position="94"/>
        <end position="112"/>
    </location>
</feature>
<comment type="subcellular location">
    <subcellularLocation>
        <location evidence="1">Membrane</location>
        <topology evidence="1">Multi-pass membrane protein</topology>
    </subcellularLocation>
</comment>
<evidence type="ECO:0000256" key="5">
    <source>
        <dbReference type="ARBA" id="ARBA00022692"/>
    </source>
</evidence>
<keyword evidence="4" id="KW-0337">GPI-anchor biosynthesis</keyword>
<evidence type="ECO:0000256" key="4">
    <source>
        <dbReference type="ARBA" id="ARBA00022502"/>
    </source>
</evidence>
<keyword evidence="10" id="KW-0808">Transferase</keyword>
<feature type="region of interest" description="Disordered" evidence="8">
    <location>
        <begin position="1"/>
        <end position="22"/>
    </location>
</feature>
<keyword evidence="7 9" id="KW-0472">Membrane</keyword>
<gene>
    <name evidence="10" type="ORF">BZA70DRAFT_273452</name>
</gene>
<comment type="pathway">
    <text evidence="2">Glycolipid biosynthesis; glycosylphosphatidylinositol-anchor biosynthesis.</text>
</comment>
<dbReference type="InterPro" id="IPR009450">
    <property type="entry name" value="Plno_GlcNAc_GPI2"/>
</dbReference>
<dbReference type="RefSeq" id="XP_064771357.1">
    <property type="nucleotide sequence ID" value="XM_064911829.1"/>
</dbReference>
<dbReference type="PANTHER" id="PTHR12982:SF0">
    <property type="entry name" value="PHOSPHATIDYLINOSITOL N-ACETYLGLUCOSAMINYLTRANSFERASE SUBUNIT C"/>
    <property type="match status" value="1"/>
</dbReference>
<dbReference type="Proteomes" id="UP001498771">
    <property type="component" value="Unassembled WGS sequence"/>
</dbReference>
<keyword evidence="11" id="KW-1185">Reference proteome</keyword>
<dbReference type="EMBL" id="JBBJBU010000001">
    <property type="protein sequence ID" value="KAK7208324.1"/>
    <property type="molecule type" value="Genomic_DNA"/>
</dbReference>
<evidence type="ECO:0000256" key="2">
    <source>
        <dbReference type="ARBA" id="ARBA00004687"/>
    </source>
</evidence>
<evidence type="ECO:0000256" key="8">
    <source>
        <dbReference type="SAM" id="MobiDB-lite"/>
    </source>
</evidence>
<keyword evidence="5 9" id="KW-0812">Transmembrane</keyword>
<evidence type="ECO:0000313" key="10">
    <source>
        <dbReference type="EMBL" id="KAK7208324.1"/>
    </source>
</evidence>
<accession>A0ABR1FEN5</accession>
<protein>
    <submittedName>
        <fullName evidence="10">Phosphatidylinositol N-acetylglucosaminyltransferase subunit C</fullName>
    </submittedName>
</protein>
<dbReference type="Pfam" id="PF06432">
    <property type="entry name" value="GPI2"/>
    <property type="match status" value="1"/>
</dbReference>
<feature type="transmembrane region" description="Helical" evidence="9">
    <location>
        <begin position="230"/>
        <end position="249"/>
    </location>
</feature>
<dbReference type="PANTHER" id="PTHR12982">
    <property type="entry name" value="PHOSPHATIDYLINOSITOL GLYCAN, CLASS C"/>
    <property type="match status" value="1"/>
</dbReference>
<feature type="transmembrane region" description="Helical" evidence="9">
    <location>
        <begin position="255"/>
        <end position="279"/>
    </location>
</feature>
<dbReference type="GeneID" id="90037341"/>
<evidence type="ECO:0000256" key="1">
    <source>
        <dbReference type="ARBA" id="ARBA00004141"/>
    </source>
</evidence>
<evidence type="ECO:0000256" key="7">
    <source>
        <dbReference type="ARBA" id="ARBA00023136"/>
    </source>
</evidence>
<keyword evidence="6 9" id="KW-1133">Transmembrane helix</keyword>
<dbReference type="PIRSF" id="PIRSF016104">
    <property type="entry name" value="GPI2"/>
    <property type="match status" value="1"/>
</dbReference>
<name>A0ABR1FEN5_9ASCO</name>
<evidence type="ECO:0000256" key="9">
    <source>
        <dbReference type="SAM" id="Phobius"/>
    </source>
</evidence>
<evidence type="ECO:0000256" key="3">
    <source>
        <dbReference type="ARBA" id="ARBA00008321"/>
    </source>
</evidence>
<keyword evidence="10" id="KW-0328">Glycosyltransferase</keyword>
<sequence>MSSVDSPPKRTPRYGSTPNPRPKKSWRKLLWVHQPYPDNYVDVSFLSQLKRNMHVQQYSFWALSSDSTVIISHVSTVALFICVFVVIYNFDWNPAWFAFSGSFFTLIGYFVWDYLGNNTTSRTATFKSAVLIVSTLLGLSPVLKSLTQSTSSDSIWAISVWLFLLNIFFHDYSVGPKKTVPPTLSTNLAISAAIVLASRLSTTLSVFSFLLFSIELFGLFPIFSRWLRSYSFIGHLFLTAFLIIITELGMLRIGGWWACGIWLAAVLSAALIAPGWLIALQKYKNEIQGPWDPAKPVLRNR</sequence>
<comment type="similarity">
    <text evidence="3">Belongs to the PIGC family.</text>
</comment>
<feature type="transmembrane region" description="Helical" evidence="9">
    <location>
        <begin position="206"/>
        <end position="223"/>
    </location>
</feature>
<dbReference type="GO" id="GO:0016757">
    <property type="term" value="F:glycosyltransferase activity"/>
    <property type="evidence" value="ECO:0007669"/>
    <property type="project" value="UniProtKB-KW"/>
</dbReference>
<organism evidence="10 11">
    <name type="scientific">Myxozyma melibiosi</name>
    <dbReference type="NCBI Taxonomy" id="54550"/>
    <lineage>
        <taxon>Eukaryota</taxon>
        <taxon>Fungi</taxon>
        <taxon>Dikarya</taxon>
        <taxon>Ascomycota</taxon>
        <taxon>Saccharomycotina</taxon>
        <taxon>Lipomycetes</taxon>
        <taxon>Lipomycetales</taxon>
        <taxon>Lipomycetaceae</taxon>
        <taxon>Myxozyma</taxon>
    </lineage>
</organism>
<feature type="transmembrane region" description="Helical" evidence="9">
    <location>
        <begin position="124"/>
        <end position="143"/>
    </location>
</feature>
<proteinExistence type="inferred from homology"/>
<feature type="transmembrane region" description="Helical" evidence="9">
    <location>
        <begin position="155"/>
        <end position="172"/>
    </location>
</feature>
<feature type="transmembrane region" description="Helical" evidence="9">
    <location>
        <begin position="60"/>
        <end position="88"/>
    </location>
</feature>
<evidence type="ECO:0000313" key="11">
    <source>
        <dbReference type="Proteomes" id="UP001498771"/>
    </source>
</evidence>
<reference evidence="10 11" key="1">
    <citation type="submission" date="2024-03" db="EMBL/GenBank/DDBJ databases">
        <title>Genome-scale model development and genomic sequencing of the oleaginous clade Lipomyces.</title>
        <authorList>
            <consortium name="Lawrence Berkeley National Laboratory"/>
            <person name="Czajka J.J."/>
            <person name="Han Y."/>
            <person name="Kim J."/>
            <person name="Mondo S.J."/>
            <person name="Hofstad B.A."/>
            <person name="Robles A."/>
            <person name="Haridas S."/>
            <person name="Riley R."/>
            <person name="LaButti K."/>
            <person name="Pangilinan J."/>
            <person name="Andreopoulos W."/>
            <person name="Lipzen A."/>
            <person name="Yan J."/>
            <person name="Wang M."/>
            <person name="Ng V."/>
            <person name="Grigoriev I.V."/>
            <person name="Spatafora J.W."/>
            <person name="Magnuson J.K."/>
            <person name="Baker S.E."/>
            <person name="Pomraning K.R."/>
        </authorList>
    </citation>
    <scope>NUCLEOTIDE SEQUENCE [LARGE SCALE GENOMIC DNA]</scope>
    <source>
        <strain evidence="10 11">Phaff 52-87</strain>
    </source>
</reference>
<evidence type="ECO:0000256" key="6">
    <source>
        <dbReference type="ARBA" id="ARBA00022989"/>
    </source>
</evidence>